<evidence type="ECO:0000313" key="1">
    <source>
        <dbReference type="EMBL" id="GAB59410.1"/>
    </source>
</evidence>
<sequence length="61" mass="6798">MQLPGATSNSVLCVCVTDFAPLLTPAKNEAEQISQNMTKRQLEAQHGDKLQTVLDMLQQRR</sequence>
<organism evidence="1 2">
    <name type="scientific">Rheinheimera nanhaiensis E407-8</name>
    <dbReference type="NCBI Taxonomy" id="562729"/>
    <lineage>
        <taxon>Bacteria</taxon>
        <taxon>Pseudomonadati</taxon>
        <taxon>Pseudomonadota</taxon>
        <taxon>Gammaproteobacteria</taxon>
        <taxon>Chromatiales</taxon>
        <taxon>Chromatiaceae</taxon>
        <taxon>Rheinheimera</taxon>
    </lineage>
</organism>
<protein>
    <submittedName>
        <fullName evidence="1">Uncharacterized protein</fullName>
    </submittedName>
</protein>
<name>I1DZD2_9GAMM</name>
<accession>I1DZD2</accession>
<gene>
    <name evidence="1" type="ORF">RNAN_2413</name>
</gene>
<comment type="caution">
    <text evidence="1">The sequence shown here is derived from an EMBL/GenBank/DDBJ whole genome shotgun (WGS) entry which is preliminary data.</text>
</comment>
<dbReference type="STRING" id="562729.RNAN_2413"/>
<proteinExistence type="predicted"/>
<evidence type="ECO:0000313" key="2">
    <source>
        <dbReference type="Proteomes" id="UP000004374"/>
    </source>
</evidence>
<dbReference type="EMBL" id="BAFK01000013">
    <property type="protein sequence ID" value="GAB59410.1"/>
    <property type="molecule type" value="Genomic_DNA"/>
</dbReference>
<dbReference type="Proteomes" id="UP000004374">
    <property type="component" value="Unassembled WGS sequence"/>
</dbReference>
<keyword evidence="2" id="KW-1185">Reference proteome</keyword>
<dbReference type="AlphaFoldDB" id="I1DZD2"/>
<reference evidence="1 2" key="1">
    <citation type="journal article" date="2012" name="J. Bacteriol.">
        <title>Genome Sequence of the Protease-Producing Bacterium Rheinheimera nanhaiensis E407-8T, Isolated from Deep-Sea Sediment of the South China Sea.</title>
        <authorList>
            <person name="Zhang X.-Y."/>
            <person name="Zhang Y.-J."/>
            <person name="Qin Q.-L."/>
            <person name="Xie B.-B."/>
            <person name="Chen X.-L."/>
            <person name="Zhou B.-C."/>
            <person name="Zhang Y.-Z."/>
        </authorList>
    </citation>
    <scope>NUCLEOTIDE SEQUENCE [LARGE SCALE GENOMIC DNA]</scope>
    <source>
        <strain evidence="1 2">E407-8</strain>
    </source>
</reference>